<proteinExistence type="predicted"/>
<dbReference type="EMBL" id="JALLPJ020001228">
    <property type="protein sequence ID" value="KAL3773571.1"/>
    <property type="molecule type" value="Genomic_DNA"/>
</dbReference>
<evidence type="ECO:0000256" key="2">
    <source>
        <dbReference type="SAM" id="MobiDB-lite"/>
    </source>
</evidence>
<dbReference type="AlphaFoldDB" id="A0ABD3NG88"/>
<feature type="compositionally biased region" description="Polar residues" evidence="2">
    <location>
        <begin position="395"/>
        <end position="409"/>
    </location>
</feature>
<gene>
    <name evidence="5" type="ORF">ACHAWO_003058</name>
</gene>
<name>A0ABD3NG88_9STRA</name>
<dbReference type="Proteomes" id="UP001530400">
    <property type="component" value="Unassembled WGS sequence"/>
</dbReference>
<evidence type="ECO:0000313" key="5">
    <source>
        <dbReference type="EMBL" id="KAL3773571.1"/>
    </source>
</evidence>
<feature type="signal peptide" evidence="4">
    <location>
        <begin position="1"/>
        <end position="21"/>
    </location>
</feature>
<comment type="caution">
    <text evidence="5">The sequence shown here is derived from an EMBL/GenBank/DDBJ whole genome shotgun (WGS) entry which is preliminary data.</text>
</comment>
<reference evidence="5 6" key="1">
    <citation type="submission" date="2024-10" db="EMBL/GenBank/DDBJ databases">
        <title>Updated reference genomes for cyclostephanoid diatoms.</title>
        <authorList>
            <person name="Roberts W.R."/>
            <person name="Alverson A.J."/>
        </authorList>
    </citation>
    <scope>NUCLEOTIDE SEQUENCE [LARGE SCALE GENOMIC DNA]</scope>
    <source>
        <strain evidence="5 6">AJA010-31</strain>
    </source>
</reference>
<protein>
    <submittedName>
        <fullName evidence="5">Uncharacterized protein</fullName>
    </submittedName>
</protein>
<sequence length="409" mass="46240">MQTNRLIYSLALLSILQPCFSQYEYSDLTSSYHLKWNGKCTSVPAGLNYNYRKGKSYEINHEYYLAFHTCKSSFSCDRSVEHAVRLDDYFRATSGCAQDYCDQCDGDKCSANCELYTLMAAATIEDGNSTYNGCSLTISSEGLRYYYGPQCTNDGDLTMGYFFDKHCQLNATRRGNIYSPESFVAFNVFYFVQSICSDCSYFGVCEDIYNSSYTCTSSNGTLVSIGDNIEIEEEELEEEEEETDIDGIERRTEEGEAANYDYVDDAYEQKERQQEAAKQDDVVRSTTISFAQEVCLEIYTLEHIQDEIRRNVTVHFLRESRIVLEDLSIVACIAGAVLGVGFLFVAYTYYARHKSPWSQNKRGALADDFLNEGKSLDEISCDSTDDGFSDVDESSFPSPGVTNTRAIEL</sequence>
<feature type="region of interest" description="Disordered" evidence="2">
    <location>
        <begin position="382"/>
        <end position="409"/>
    </location>
</feature>
<feature type="chain" id="PRO_5044796790" evidence="4">
    <location>
        <begin position="22"/>
        <end position="409"/>
    </location>
</feature>
<keyword evidence="3" id="KW-1133">Transmembrane helix</keyword>
<keyword evidence="4" id="KW-0732">Signal</keyword>
<evidence type="ECO:0000256" key="4">
    <source>
        <dbReference type="SAM" id="SignalP"/>
    </source>
</evidence>
<feature type="transmembrane region" description="Helical" evidence="3">
    <location>
        <begin position="327"/>
        <end position="350"/>
    </location>
</feature>
<organism evidence="5 6">
    <name type="scientific">Cyclotella atomus</name>
    <dbReference type="NCBI Taxonomy" id="382360"/>
    <lineage>
        <taxon>Eukaryota</taxon>
        <taxon>Sar</taxon>
        <taxon>Stramenopiles</taxon>
        <taxon>Ochrophyta</taxon>
        <taxon>Bacillariophyta</taxon>
        <taxon>Coscinodiscophyceae</taxon>
        <taxon>Thalassiosirophycidae</taxon>
        <taxon>Stephanodiscales</taxon>
        <taxon>Stephanodiscaceae</taxon>
        <taxon>Cyclotella</taxon>
    </lineage>
</organism>
<evidence type="ECO:0000256" key="1">
    <source>
        <dbReference type="SAM" id="Coils"/>
    </source>
</evidence>
<keyword evidence="3" id="KW-0472">Membrane</keyword>
<feature type="coiled-coil region" evidence="1">
    <location>
        <begin position="222"/>
        <end position="251"/>
    </location>
</feature>
<evidence type="ECO:0000256" key="3">
    <source>
        <dbReference type="SAM" id="Phobius"/>
    </source>
</evidence>
<keyword evidence="6" id="KW-1185">Reference proteome</keyword>
<evidence type="ECO:0000313" key="6">
    <source>
        <dbReference type="Proteomes" id="UP001530400"/>
    </source>
</evidence>
<keyword evidence="1" id="KW-0175">Coiled coil</keyword>
<accession>A0ABD3NG88</accession>
<feature type="compositionally biased region" description="Acidic residues" evidence="2">
    <location>
        <begin position="382"/>
        <end position="393"/>
    </location>
</feature>
<keyword evidence="3" id="KW-0812">Transmembrane</keyword>